<gene>
    <name evidence="1" type="ORF">LCGC14_2666280</name>
</gene>
<dbReference type="AlphaFoldDB" id="A0A0F8ZQI6"/>
<organism evidence="1">
    <name type="scientific">marine sediment metagenome</name>
    <dbReference type="NCBI Taxonomy" id="412755"/>
    <lineage>
        <taxon>unclassified sequences</taxon>
        <taxon>metagenomes</taxon>
        <taxon>ecological metagenomes</taxon>
    </lineage>
</organism>
<name>A0A0F8ZQI6_9ZZZZ</name>
<protein>
    <submittedName>
        <fullName evidence="1">Uncharacterized protein</fullName>
    </submittedName>
</protein>
<evidence type="ECO:0000313" key="1">
    <source>
        <dbReference type="EMBL" id="KKK96088.1"/>
    </source>
</evidence>
<sequence>MLVPKFKQGEQVIWTHNNTDKRMHELVEILERPLLNVEMYEAGDWRPWLDRKEVIYLIRVVDKNFGEVLFVAENVLESQSRWVRCLGEHRLSFRGYEKKVAA</sequence>
<comment type="caution">
    <text evidence="1">The sequence shown here is derived from an EMBL/GenBank/DDBJ whole genome shotgun (WGS) entry which is preliminary data.</text>
</comment>
<reference evidence="1" key="1">
    <citation type="journal article" date="2015" name="Nature">
        <title>Complex archaea that bridge the gap between prokaryotes and eukaryotes.</title>
        <authorList>
            <person name="Spang A."/>
            <person name="Saw J.H."/>
            <person name="Jorgensen S.L."/>
            <person name="Zaremba-Niedzwiedzka K."/>
            <person name="Martijn J."/>
            <person name="Lind A.E."/>
            <person name="van Eijk R."/>
            <person name="Schleper C."/>
            <person name="Guy L."/>
            <person name="Ettema T.J."/>
        </authorList>
    </citation>
    <scope>NUCLEOTIDE SEQUENCE</scope>
</reference>
<accession>A0A0F8ZQI6</accession>
<dbReference type="EMBL" id="LAZR01046632">
    <property type="protein sequence ID" value="KKK96088.1"/>
    <property type="molecule type" value="Genomic_DNA"/>
</dbReference>
<proteinExistence type="predicted"/>